<keyword evidence="5 7" id="KW-0067">ATP-binding</keyword>
<feature type="domain" description="Kinesin motor" evidence="10">
    <location>
        <begin position="532"/>
        <end position="852"/>
    </location>
</feature>
<dbReference type="SUPFAM" id="SSF118203">
    <property type="entry name" value="Vacuolar ATP synthase subunit C"/>
    <property type="match status" value="1"/>
</dbReference>
<dbReference type="PANTHER" id="PTHR10137">
    <property type="entry name" value="V-TYPE PROTON ATPASE SUBUNIT C"/>
    <property type="match status" value="1"/>
</dbReference>
<dbReference type="GO" id="GO:0005524">
    <property type="term" value="F:ATP binding"/>
    <property type="evidence" value="ECO:0007669"/>
    <property type="project" value="UniProtKB-UniRule"/>
</dbReference>
<dbReference type="Proteomes" id="UP000678499">
    <property type="component" value="Unassembled WGS sequence"/>
</dbReference>
<proteinExistence type="inferred from homology"/>
<feature type="binding site" evidence="7">
    <location>
        <begin position="614"/>
        <end position="621"/>
    </location>
    <ligand>
        <name>ATP</name>
        <dbReference type="ChEBI" id="CHEBI:30616"/>
    </ligand>
</feature>
<dbReference type="Gene3D" id="3.40.850.10">
    <property type="entry name" value="Kinesin motor domain"/>
    <property type="match status" value="1"/>
</dbReference>
<keyword evidence="3 7" id="KW-0547">Nucleotide-binding</keyword>
<keyword evidence="6" id="KW-0406">Ion transport</keyword>
<evidence type="ECO:0000259" key="10">
    <source>
        <dbReference type="PROSITE" id="PS50067"/>
    </source>
</evidence>
<dbReference type="Pfam" id="PF00225">
    <property type="entry name" value="Kinesin"/>
    <property type="match status" value="1"/>
</dbReference>
<keyword evidence="12" id="KW-1185">Reference proteome</keyword>
<evidence type="ECO:0000256" key="6">
    <source>
        <dbReference type="ARBA" id="ARBA00023065"/>
    </source>
</evidence>
<dbReference type="OrthoDB" id="6605928at2759"/>
<dbReference type="CDD" id="cd14785">
    <property type="entry name" value="V-ATPase_C"/>
    <property type="match status" value="1"/>
</dbReference>
<dbReference type="InterPro" id="IPR019821">
    <property type="entry name" value="Kinesin_motor_CS"/>
</dbReference>
<organism evidence="11">
    <name type="scientific">Notodromas monacha</name>
    <dbReference type="NCBI Taxonomy" id="399045"/>
    <lineage>
        <taxon>Eukaryota</taxon>
        <taxon>Metazoa</taxon>
        <taxon>Ecdysozoa</taxon>
        <taxon>Arthropoda</taxon>
        <taxon>Crustacea</taxon>
        <taxon>Oligostraca</taxon>
        <taxon>Ostracoda</taxon>
        <taxon>Podocopa</taxon>
        <taxon>Podocopida</taxon>
        <taxon>Cypridocopina</taxon>
        <taxon>Cypridoidea</taxon>
        <taxon>Cyprididae</taxon>
        <taxon>Notodromas</taxon>
    </lineage>
</organism>
<dbReference type="EMBL" id="OA883104">
    <property type="protein sequence ID" value="CAD7277942.1"/>
    <property type="molecule type" value="Genomic_DNA"/>
</dbReference>
<dbReference type="EMBL" id="CAJPEX010001067">
    <property type="protein sequence ID" value="CAG0918094.1"/>
    <property type="molecule type" value="Genomic_DNA"/>
</dbReference>
<gene>
    <name evidence="11" type="ORF">NMOB1V02_LOCUS5659</name>
</gene>
<dbReference type="FunFam" id="3.30.70.100:FF:000002">
    <property type="entry name" value="V-type proton ATPase subunit C"/>
    <property type="match status" value="1"/>
</dbReference>
<dbReference type="InterPro" id="IPR004907">
    <property type="entry name" value="ATPase_V1-cplx_csu"/>
</dbReference>
<feature type="coiled-coil region" evidence="9">
    <location>
        <begin position="448"/>
        <end position="518"/>
    </location>
</feature>
<protein>
    <recommendedName>
        <fullName evidence="8">Kinesin-like protein</fullName>
    </recommendedName>
</protein>
<evidence type="ECO:0000256" key="9">
    <source>
        <dbReference type="SAM" id="Coils"/>
    </source>
</evidence>
<evidence type="ECO:0000256" key="4">
    <source>
        <dbReference type="ARBA" id="ARBA00022781"/>
    </source>
</evidence>
<dbReference type="GO" id="GO:0007018">
    <property type="term" value="P:microtubule-based movement"/>
    <property type="evidence" value="ECO:0007669"/>
    <property type="project" value="InterPro"/>
</dbReference>
<dbReference type="InterPro" id="IPR036132">
    <property type="entry name" value="Vac_ATP_synth_c_sf"/>
</dbReference>
<keyword evidence="2" id="KW-0813">Transport</keyword>
<evidence type="ECO:0000256" key="3">
    <source>
        <dbReference type="ARBA" id="ARBA00022741"/>
    </source>
</evidence>
<dbReference type="PANTHER" id="PTHR10137:SF0">
    <property type="entry name" value="V-TYPE PROTON ATPASE SUBUNIT C"/>
    <property type="match status" value="1"/>
</dbReference>
<dbReference type="GO" id="GO:0000221">
    <property type="term" value="C:vacuolar proton-transporting V-type ATPase, V1 domain"/>
    <property type="evidence" value="ECO:0007669"/>
    <property type="project" value="TreeGrafter"/>
</dbReference>
<evidence type="ECO:0000256" key="1">
    <source>
        <dbReference type="ARBA" id="ARBA00006138"/>
    </source>
</evidence>
<keyword evidence="8" id="KW-0493">Microtubule</keyword>
<keyword evidence="4" id="KW-0375">Hydrogen ion transport</keyword>
<dbReference type="PRINTS" id="PR00380">
    <property type="entry name" value="KINESINHEAVY"/>
</dbReference>
<dbReference type="Gene3D" id="1.20.1460.10">
    <property type="entry name" value="subunit c (vma5p) of the yeast v-atpase, domain 2"/>
    <property type="match status" value="1"/>
</dbReference>
<evidence type="ECO:0000256" key="8">
    <source>
        <dbReference type="RuleBase" id="RU000394"/>
    </source>
</evidence>
<dbReference type="GO" id="GO:0005874">
    <property type="term" value="C:microtubule"/>
    <property type="evidence" value="ECO:0007669"/>
    <property type="project" value="UniProtKB-KW"/>
</dbReference>
<evidence type="ECO:0000313" key="12">
    <source>
        <dbReference type="Proteomes" id="UP000678499"/>
    </source>
</evidence>
<sequence length="862" mass="97701">MPEITEYWLISAPGDKTCQQTWESLNKRTKDSDLSNNWKFHIPDLKVGTLDQLVGLSDDLGKLDTFAETVTRKLANYLGEVLEDQKDKLHENLVANGVELSAYLSHFQWDLAKYPIKQSLRGMADMISRQITQIETDLKSKASAYNSLKGSLQAMERKQTGSLLTRNLGDLVKKEDFVLDSEYLRTLMVVVAKPYLSDWWSRYESLNAVVVPRSSKLIFEDNENALVSVTLFEKATEEFKAKARENKFMVRDFVYDEKELDAGKTELTRLATDKRKQFGPLVRWLKVNFGESFIAWIHVKALRVFVESVLRYGLPVNFQGMLLQPKKKGSAKRLREVLNNHYAHLDQSAGDSSGGDIRSQSSVEVRNLRRLVASLKRNEIGMKRKIQCLEEALLQPSVDFSAHSDEIMENLSELFHPDLASIPSLFVELSSEDHHPNGHRLSKFRIALQTLMDLLEKQKEDYDCLQTQNAELQSTLNASLAREESFRIGHLETLEKLKQESQQKLEFLESTLEEEQFRRMRYHNDVEDMKGKIRVFCRIKPLFPPEITMKDKRFKISPLGLLKLNISDHEQEVKSFSFDRVFSPLDDQKTVYDDVRSLVQSTLDGYNVCIWAYGQTGSGKTHTMIGDQMNPGIAPRAFDQIFTYIKENSQKWDHSVSASMLEIYQDKLIDLFRNEPLPRAEILKDSQGYMVVPGACVKQISAADELSKLFEEGIRSQHKGRTKMNSVSSRSHLVLSVLIESKSKLSGAKLKGKLNLIDLAGSERARKTGATGSTLKEAAFINKSLFALGEVISSLAAGSAHIPYRNSKLTTLMQDSLGGNSKTLFFINVSSAACNLDETISSLMYGTRVKMVTNAPSKNELH</sequence>
<dbReference type="PROSITE" id="PS50067">
    <property type="entry name" value="KINESIN_MOTOR_2"/>
    <property type="match status" value="1"/>
</dbReference>
<evidence type="ECO:0000313" key="11">
    <source>
        <dbReference type="EMBL" id="CAD7277942.1"/>
    </source>
</evidence>
<dbReference type="GO" id="GO:0046961">
    <property type="term" value="F:proton-transporting ATPase activity, rotational mechanism"/>
    <property type="evidence" value="ECO:0007669"/>
    <property type="project" value="InterPro"/>
</dbReference>
<dbReference type="SMART" id="SM00129">
    <property type="entry name" value="KISc"/>
    <property type="match status" value="1"/>
</dbReference>
<dbReference type="InterPro" id="IPR027417">
    <property type="entry name" value="P-loop_NTPase"/>
</dbReference>
<comment type="similarity">
    <text evidence="7 8">Belongs to the TRAFAC class myosin-kinesin ATPase superfamily. Kinesin family.</text>
</comment>
<dbReference type="SUPFAM" id="SSF52540">
    <property type="entry name" value="P-loop containing nucleoside triphosphate hydrolases"/>
    <property type="match status" value="1"/>
</dbReference>
<evidence type="ECO:0000256" key="7">
    <source>
        <dbReference type="PROSITE-ProRule" id="PRU00283"/>
    </source>
</evidence>
<dbReference type="PROSITE" id="PS00411">
    <property type="entry name" value="KINESIN_MOTOR_1"/>
    <property type="match status" value="1"/>
</dbReference>
<dbReference type="Pfam" id="PF03223">
    <property type="entry name" value="V-ATPase_C"/>
    <property type="match status" value="1"/>
</dbReference>
<dbReference type="InterPro" id="IPR001752">
    <property type="entry name" value="Kinesin_motor_dom"/>
</dbReference>
<dbReference type="GO" id="GO:0008017">
    <property type="term" value="F:microtubule binding"/>
    <property type="evidence" value="ECO:0007669"/>
    <property type="project" value="InterPro"/>
</dbReference>
<reference evidence="11" key="1">
    <citation type="submission" date="2020-11" db="EMBL/GenBank/DDBJ databases">
        <authorList>
            <person name="Tran Van P."/>
        </authorList>
    </citation>
    <scope>NUCLEOTIDE SEQUENCE</scope>
</reference>
<dbReference type="InterPro" id="IPR036961">
    <property type="entry name" value="Kinesin_motor_dom_sf"/>
</dbReference>
<keyword evidence="9" id="KW-0175">Coiled coil</keyword>
<name>A0A7R9BPU0_9CRUS</name>
<keyword evidence="7 8" id="KW-0505">Motor protein</keyword>
<dbReference type="GO" id="GO:0003777">
    <property type="term" value="F:microtubule motor activity"/>
    <property type="evidence" value="ECO:0007669"/>
    <property type="project" value="InterPro"/>
</dbReference>
<dbReference type="Gene3D" id="3.30.70.100">
    <property type="match status" value="1"/>
</dbReference>
<dbReference type="Gene3D" id="3.30.70.1180">
    <property type="entry name" value="Vacuolar atp synthase subunit c, domain 1"/>
    <property type="match status" value="1"/>
</dbReference>
<comment type="similarity">
    <text evidence="1">Belongs to the V-ATPase C subunit family.</text>
</comment>
<dbReference type="AlphaFoldDB" id="A0A7R9BPU0"/>
<accession>A0A7R9BPU0</accession>
<evidence type="ECO:0000256" key="2">
    <source>
        <dbReference type="ARBA" id="ARBA00022448"/>
    </source>
</evidence>
<dbReference type="GO" id="GO:0005765">
    <property type="term" value="C:lysosomal membrane"/>
    <property type="evidence" value="ECO:0007669"/>
    <property type="project" value="TreeGrafter"/>
</dbReference>
<evidence type="ECO:0000256" key="5">
    <source>
        <dbReference type="ARBA" id="ARBA00022840"/>
    </source>
</evidence>